<keyword evidence="3" id="KW-1185">Reference proteome</keyword>
<dbReference type="EMBL" id="BSXT01000288">
    <property type="protein sequence ID" value="GMF23420.1"/>
    <property type="molecule type" value="Genomic_DNA"/>
</dbReference>
<comment type="caution">
    <text evidence="2">The sequence shown here is derived from an EMBL/GenBank/DDBJ whole genome shotgun (WGS) entry which is preliminary data.</text>
</comment>
<reference evidence="2" key="1">
    <citation type="submission" date="2023-04" db="EMBL/GenBank/DDBJ databases">
        <title>Phytophthora fragariaefolia NBRC 109709.</title>
        <authorList>
            <person name="Ichikawa N."/>
            <person name="Sato H."/>
            <person name="Tonouchi N."/>
        </authorList>
    </citation>
    <scope>NUCLEOTIDE SEQUENCE</scope>
    <source>
        <strain evidence="2">NBRC 109709</strain>
    </source>
</reference>
<evidence type="ECO:0000313" key="2">
    <source>
        <dbReference type="EMBL" id="GMF23420.1"/>
    </source>
</evidence>
<evidence type="ECO:0000313" key="3">
    <source>
        <dbReference type="Proteomes" id="UP001165121"/>
    </source>
</evidence>
<dbReference type="AlphaFoldDB" id="A0A9W6U1J4"/>
<proteinExistence type="predicted"/>
<protein>
    <submittedName>
        <fullName evidence="2">Unnamed protein product</fullName>
    </submittedName>
</protein>
<dbReference type="OrthoDB" id="129189at2759"/>
<organism evidence="2 3">
    <name type="scientific">Phytophthora fragariaefolia</name>
    <dbReference type="NCBI Taxonomy" id="1490495"/>
    <lineage>
        <taxon>Eukaryota</taxon>
        <taxon>Sar</taxon>
        <taxon>Stramenopiles</taxon>
        <taxon>Oomycota</taxon>
        <taxon>Peronosporomycetes</taxon>
        <taxon>Peronosporales</taxon>
        <taxon>Peronosporaceae</taxon>
        <taxon>Phytophthora</taxon>
    </lineage>
</organism>
<sequence>MGYTDSIVVEAGTGAEYTASSASDTRRGDVERAPPRGGRGSGRSGRGRRGNATKSASWSDHDVAELFRLPYLELAAYFKSTKVTKRIKYAWAVLASTLSVSQSKVFTDQQCQAMVRQLYRYNN</sequence>
<feature type="compositionally biased region" description="Basic and acidic residues" evidence="1">
    <location>
        <begin position="24"/>
        <end position="34"/>
    </location>
</feature>
<evidence type="ECO:0000256" key="1">
    <source>
        <dbReference type="SAM" id="MobiDB-lite"/>
    </source>
</evidence>
<feature type="region of interest" description="Disordered" evidence="1">
    <location>
        <begin position="17"/>
        <end position="56"/>
    </location>
</feature>
<dbReference type="Proteomes" id="UP001165121">
    <property type="component" value="Unassembled WGS sequence"/>
</dbReference>
<accession>A0A9W6U1J4</accession>
<gene>
    <name evidence="2" type="ORF">Pfra01_000369800</name>
</gene>
<name>A0A9W6U1J4_9STRA</name>